<name>A0A6N2AUD6_SOLCI</name>
<feature type="region of interest" description="Disordered" evidence="1">
    <location>
        <begin position="1"/>
        <end position="20"/>
    </location>
</feature>
<evidence type="ECO:0000256" key="1">
    <source>
        <dbReference type="SAM" id="MobiDB-lite"/>
    </source>
</evidence>
<protein>
    <recommendedName>
        <fullName evidence="3">Gag-pol polyprotein</fullName>
    </recommendedName>
</protein>
<evidence type="ECO:0000313" key="2">
    <source>
        <dbReference type="EMBL" id="TMW86006.1"/>
    </source>
</evidence>
<sequence length="187" mass="20890">MVHDQQVEKARVKRKSSDAKRARFYDGCSSKGRLDIQYKPRINKTFSNKVPTKFPKGRDNRVSKPKSKKERGTSSPSKKLICGKCCKKNYGDCLVGKDKCFGCCKSGQKVRDFPNLKGQDKVRGKTQASGSNVHHLKKNCSYALHSKGEQESSPDVVTARNFDILPDIPNVPFMITISVVEPVVAKK</sequence>
<organism evidence="2">
    <name type="scientific">Solanum chilense</name>
    <name type="common">Tomato</name>
    <name type="synonym">Lycopersicon chilense</name>
    <dbReference type="NCBI Taxonomy" id="4083"/>
    <lineage>
        <taxon>Eukaryota</taxon>
        <taxon>Viridiplantae</taxon>
        <taxon>Streptophyta</taxon>
        <taxon>Embryophyta</taxon>
        <taxon>Tracheophyta</taxon>
        <taxon>Spermatophyta</taxon>
        <taxon>Magnoliopsida</taxon>
        <taxon>eudicotyledons</taxon>
        <taxon>Gunneridae</taxon>
        <taxon>Pentapetalae</taxon>
        <taxon>asterids</taxon>
        <taxon>lamiids</taxon>
        <taxon>Solanales</taxon>
        <taxon>Solanaceae</taxon>
        <taxon>Solanoideae</taxon>
        <taxon>Solaneae</taxon>
        <taxon>Solanum</taxon>
        <taxon>Solanum subgen. Lycopersicon</taxon>
    </lineage>
</organism>
<feature type="non-terminal residue" evidence="2">
    <location>
        <position position="187"/>
    </location>
</feature>
<evidence type="ECO:0008006" key="3">
    <source>
        <dbReference type="Google" id="ProtNLM"/>
    </source>
</evidence>
<dbReference type="AlphaFoldDB" id="A0A6N2AUD6"/>
<comment type="caution">
    <text evidence="2">The sequence shown here is derived from an EMBL/GenBank/DDBJ whole genome shotgun (WGS) entry which is preliminary data.</text>
</comment>
<gene>
    <name evidence="2" type="ORF">EJD97_022089</name>
</gene>
<feature type="region of interest" description="Disordered" evidence="1">
    <location>
        <begin position="41"/>
        <end position="77"/>
    </location>
</feature>
<reference evidence="2" key="1">
    <citation type="submission" date="2019-05" db="EMBL/GenBank/DDBJ databases">
        <title>The de novo reference genome and transcriptome assemblies of the wild tomato species Solanum chilense.</title>
        <authorList>
            <person name="Stam R."/>
            <person name="Nosenko T."/>
            <person name="Hoerger A.C."/>
            <person name="Stephan W."/>
            <person name="Seidel M.A."/>
            <person name="Kuhn J.M.M."/>
            <person name="Haberer G."/>
            <person name="Tellier A."/>
        </authorList>
    </citation>
    <scope>NUCLEOTIDE SEQUENCE</scope>
    <source>
        <tissue evidence="2">Mature leaves</tissue>
    </source>
</reference>
<accession>A0A6N2AUD6</accession>
<proteinExistence type="predicted"/>
<dbReference type="EMBL" id="RXGB01006882">
    <property type="protein sequence ID" value="TMW86006.1"/>
    <property type="molecule type" value="Genomic_DNA"/>
</dbReference>